<keyword evidence="2" id="KW-1185">Reference proteome</keyword>
<sequence>MTYCEGTRLKAQAGKREKMPDTSTCPRTAERFKRLVRKNPDSQNNTHLSTRDTTIIPKLSSYVKG</sequence>
<dbReference type="Proteomes" id="UP000324222">
    <property type="component" value="Unassembled WGS sequence"/>
</dbReference>
<organism evidence="1 2">
    <name type="scientific">Portunus trituberculatus</name>
    <name type="common">Swimming crab</name>
    <name type="synonym">Neptunus trituberculatus</name>
    <dbReference type="NCBI Taxonomy" id="210409"/>
    <lineage>
        <taxon>Eukaryota</taxon>
        <taxon>Metazoa</taxon>
        <taxon>Ecdysozoa</taxon>
        <taxon>Arthropoda</taxon>
        <taxon>Crustacea</taxon>
        <taxon>Multicrustacea</taxon>
        <taxon>Malacostraca</taxon>
        <taxon>Eumalacostraca</taxon>
        <taxon>Eucarida</taxon>
        <taxon>Decapoda</taxon>
        <taxon>Pleocyemata</taxon>
        <taxon>Brachyura</taxon>
        <taxon>Eubrachyura</taxon>
        <taxon>Portunoidea</taxon>
        <taxon>Portunidae</taxon>
        <taxon>Portuninae</taxon>
        <taxon>Portunus</taxon>
    </lineage>
</organism>
<name>A0A5B7FRX0_PORTR</name>
<dbReference type="AlphaFoldDB" id="A0A5B7FRX0"/>
<evidence type="ECO:0000313" key="1">
    <source>
        <dbReference type="EMBL" id="MPC47688.1"/>
    </source>
</evidence>
<proteinExistence type="predicted"/>
<protein>
    <submittedName>
        <fullName evidence="1">Uncharacterized protein</fullName>
    </submittedName>
</protein>
<reference evidence="1 2" key="1">
    <citation type="submission" date="2019-05" db="EMBL/GenBank/DDBJ databases">
        <title>Another draft genome of Portunus trituberculatus and its Hox gene families provides insights of decapod evolution.</title>
        <authorList>
            <person name="Jeong J.-H."/>
            <person name="Song I."/>
            <person name="Kim S."/>
            <person name="Choi T."/>
            <person name="Kim D."/>
            <person name="Ryu S."/>
            <person name="Kim W."/>
        </authorList>
    </citation>
    <scope>NUCLEOTIDE SEQUENCE [LARGE SCALE GENOMIC DNA]</scope>
    <source>
        <tissue evidence="1">Muscle</tissue>
    </source>
</reference>
<dbReference type="EMBL" id="VSRR010007873">
    <property type="protein sequence ID" value="MPC47688.1"/>
    <property type="molecule type" value="Genomic_DNA"/>
</dbReference>
<accession>A0A5B7FRX0</accession>
<gene>
    <name evidence="1" type="ORF">E2C01_041442</name>
</gene>
<comment type="caution">
    <text evidence="1">The sequence shown here is derived from an EMBL/GenBank/DDBJ whole genome shotgun (WGS) entry which is preliminary data.</text>
</comment>
<evidence type="ECO:0000313" key="2">
    <source>
        <dbReference type="Proteomes" id="UP000324222"/>
    </source>
</evidence>